<dbReference type="Pfam" id="PF01757">
    <property type="entry name" value="Acyl_transf_3"/>
    <property type="match status" value="1"/>
</dbReference>
<keyword evidence="1" id="KW-0472">Membrane</keyword>
<dbReference type="GO" id="GO:0009103">
    <property type="term" value="P:lipopolysaccharide biosynthetic process"/>
    <property type="evidence" value="ECO:0007669"/>
    <property type="project" value="TreeGrafter"/>
</dbReference>
<accession>A0A653SEV8</accession>
<dbReference type="RefSeq" id="WP_159302913.1">
    <property type="nucleotide sequence ID" value="NZ_LR733271.1"/>
</dbReference>
<name>A0A653SEV8_9FLAO</name>
<feature type="transmembrane region" description="Helical" evidence="1">
    <location>
        <begin position="74"/>
        <end position="91"/>
    </location>
</feature>
<evidence type="ECO:0000256" key="1">
    <source>
        <dbReference type="SAM" id="Phobius"/>
    </source>
</evidence>
<proteinExistence type="predicted"/>
<feature type="domain" description="Acyltransferase 3" evidence="2">
    <location>
        <begin position="9"/>
        <end position="333"/>
    </location>
</feature>
<organism evidence="3 4">
    <name type="scientific">Maribacter litoralis</name>
    <dbReference type="NCBI Taxonomy" id="2059726"/>
    <lineage>
        <taxon>Bacteria</taxon>
        <taxon>Pseudomonadati</taxon>
        <taxon>Bacteroidota</taxon>
        <taxon>Flavobacteriia</taxon>
        <taxon>Flavobacteriales</taxon>
        <taxon>Flavobacteriaceae</taxon>
        <taxon>Maribacter</taxon>
    </lineage>
</organism>
<sequence>MSHIFKYNPSLDGLRGIAVICVLLVHASYGKISGGFLGVDLFFVLSGYLITAILLKEFTLYGNISYFNFYIKRFLRLLPPLAVCIILYLIYQSFISPTGNESPLLIVLSSLFYFVNFVNESYLGPLVHLWSLSVEEHFYLFWPILMAGLIFKLSKKKQITIIGICILIITVFRIWVFYTNTIEPMHFGFFSIDSYRFTFCRIDAIMLGGLAAIALSENKTSFNIKIQPNIGLFLLLIILGFLVLFLDVDNTIWRYGGFVATNILALIIILFAVKYPSNKILGNQILLWFGQRSYGIYVYHYLIFLALEPLRVSGSFSNLLMVTSLRILISLVFAEISYRIMEKPILKLKSKFQNKAKNSPLQFKS</sequence>
<dbReference type="InterPro" id="IPR050879">
    <property type="entry name" value="Acyltransferase_3"/>
</dbReference>
<feature type="transmembrane region" description="Helical" evidence="1">
    <location>
        <begin position="12"/>
        <end position="29"/>
    </location>
</feature>
<feature type="transmembrane region" description="Helical" evidence="1">
    <location>
        <begin position="285"/>
        <end position="307"/>
    </location>
</feature>
<dbReference type="GO" id="GO:0016747">
    <property type="term" value="F:acyltransferase activity, transferring groups other than amino-acyl groups"/>
    <property type="evidence" value="ECO:0007669"/>
    <property type="project" value="InterPro"/>
</dbReference>
<evidence type="ECO:0000259" key="2">
    <source>
        <dbReference type="Pfam" id="PF01757"/>
    </source>
</evidence>
<keyword evidence="1" id="KW-1133">Transmembrane helix</keyword>
<dbReference type="PANTHER" id="PTHR23028">
    <property type="entry name" value="ACETYLTRANSFERASE"/>
    <property type="match status" value="1"/>
</dbReference>
<protein>
    <recommendedName>
        <fullName evidence="2">Acyltransferase 3 domain-containing protein</fullName>
    </recommendedName>
</protein>
<dbReference type="EMBL" id="CABWLR010000003">
    <property type="protein sequence ID" value="VXB66016.1"/>
    <property type="molecule type" value="Genomic_DNA"/>
</dbReference>
<feature type="transmembrane region" description="Helical" evidence="1">
    <location>
        <begin position="198"/>
        <end position="216"/>
    </location>
</feature>
<dbReference type="GO" id="GO:0016020">
    <property type="term" value="C:membrane"/>
    <property type="evidence" value="ECO:0007669"/>
    <property type="project" value="TreeGrafter"/>
</dbReference>
<feature type="transmembrane region" description="Helical" evidence="1">
    <location>
        <begin position="161"/>
        <end position="178"/>
    </location>
</feature>
<keyword evidence="4" id="KW-1185">Reference proteome</keyword>
<evidence type="ECO:0000313" key="3">
    <source>
        <dbReference type="EMBL" id="VXB66016.1"/>
    </source>
</evidence>
<dbReference type="Proteomes" id="UP000430202">
    <property type="component" value="Unassembled WGS sequence"/>
</dbReference>
<keyword evidence="1" id="KW-0812">Transmembrane</keyword>
<feature type="transmembrane region" description="Helical" evidence="1">
    <location>
        <begin position="319"/>
        <end position="341"/>
    </location>
</feature>
<feature type="transmembrane region" description="Helical" evidence="1">
    <location>
        <begin position="252"/>
        <end position="273"/>
    </location>
</feature>
<dbReference type="InterPro" id="IPR002656">
    <property type="entry name" value="Acyl_transf_3_dom"/>
</dbReference>
<evidence type="ECO:0000313" key="4">
    <source>
        <dbReference type="Proteomes" id="UP000430202"/>
    </source>
</evidence>
<reference evidence="3 4" key="1">
    <citation type="submission" date="2019-10" db="EMBL/GenBank/DDBJ databases">
        <authorList>
            <person name="Karimi E."/>
        </authorList>
    </citation>
    <scope>NUCLEOTIDE SEQUENCE [LARGE SCALE GENOMIC DNA]</scope>
    <source>
        <strain evidence="3">Maribacter sp. 151</strain>
    </source>
</reference>
<feature type="transmembrane region" description="Helical" evidence="1">
    <location>
        <begin position="228"/>
        <end position="246"/>
    </location>
</feature>
<feature type="transmembrane region" description="Helical" evidence="1">
    <location>
        <begin position="138"/>
        <end position="154"/>
    </location>
</feature>
<gene>
    <name evidence="3" type="ORF">MARI151_30279</name>
</gene>
<dbReference type="PANTHER" id="PTHR23028:SF53">
    <property type="entry name" value="ACYL_TRANSF_3 DOMAIN-CONTAINING PROTEIN"/>
    <property type="match status" value="1"/>
</dbReference>
<dbReference type="AlphaFoldDB" id="A0A653SEV8"/>